<keyword evidence="6 20" id="KW-0812">Transmembrane</keyword>
<keyword evidence="26" id="KW-1185">Reference proteome</keyword>
<comment type="similarity">
    <text evidence="5 20">Belongs to the LAMP family.</text>
</comment>
<evidence type="ECO:0000256" key="5">
    <source>
        <dbReference type="ARBA" id="ARBA00009644"/>
    </source>
</evidence>
<dbReference type="OrthoDB" id="6232933at2759"/>
<dbReference type="GeneID" id="106742568"/>
<keyword evidence="7 23" id="KW-0732">Signal</keyword>
<evidence type="ECO:0000256" key="8">
    <source>
        <dbReference type="ARBA" id="ARBA00022753"/>
    </source>
</evidence>
<dbReference type="Pfam" id="PF01299">
    <property type="entry name" value="Lamp2-like_luminal"/>
    <property type="match status" value="1"/>
</dbReference>
<evidence type="ECO:0000256" key="4">
    <source>
        <dbReference type="ARBA" id="ARBA00004279"/>
    </source>
</evidence>
<feature type="signal peptide" evidence="23">
    <location>
        <begin position="1"/>
        <end position="17"/>
    </location>
</feature>
<evidence type="ECO:0000256" key="17">
    <source>
        <dbReference type="ARBA" id="ARBA00060492"/>
    </source>
</evidence>
<keyword evidence="13" id="KW-0966">Cell projection</keyword>
<dbReference type="PROSITE" id="PS51407">
    <property type="entry name" value="LAMP_3"/>
    <property type="match status" value="1"/>
</dbReference>
<proteinExistence type="inferred from homology"/>
<comment type="caution">
    <text evidence="20">Lacks conserved residue(s) required for the propagation of feature annotation.</text>
</comment>
<feature type="domain" description="Lysosome-associated membrane glycoprotein 2-like luminal" evidence="24">
    <location>
        <begin position="139"/>
        <end position="298"/>
    </location>
</feature>
<dbReference type="GO" id="GO:0005765">
    <property type="term" value="C:lysosomal membrane"/>
    <property type="evidence" value="ECO:0007669"/>
    <property type="project" value="TreeGrafter"/>
</dbReference>
<gene>
    <name evidence="27" type="primary">LOC106742568</name>
</gene>
<feature type="domain" description="Lysosome-associated membrane glycoprotein 2-like transmembrane" evidence="25">
    <location>
        <begin position="319"/>
        <end position="350"/>
    </location>
</feature>
<dbReference type="Proteomes" id="UP000515204">
    <property type="component" value="Unplaced"/>
</dbReference>
<evidence type="ECO:0000256" key="18">
    <source>
        <dbReference type="ARBA" id="ARBA00074379"/>
    </source>
</evidence>
<comment type="subcellular location">
    <subcellularLocation>
        <location evidence="4">Cell projection</location>
        <location evidence="4">Dendrite</location>
    </subcellularLocation>
    <subcellularLocation>
        <location evidence="17">Cell projection</location>
        <location evidence="17">Growth cone membrane</location>
        <topology evidence="17">Single-pass type I membrane protein</topology>
    </subcellularLocation>
    <subcellularLocation>
        <location evidence="15">Cytoplasmic vesicle</location>
        <location evidence="15">Secretory vesicle</location>
        <location evidence="15">Synaptic vesicle membrane</location>
        <topology evidence="15">Single-pass type I membrane protein</topology>
    </subcellularLocation>
    <subcellularLocation>
        <location evidence="2">Early endosome membrane</location>
        <topology evidence="2">Single-pass type I membrane protein</topology>
    </subcellularLocation>
    <subcellularLocation>
        <location evidence="1">Endoplasmic reticulum-Golgi intermediate compartment membrane</location>
        <topology evidence="1">Single-pass type I membrane protein</topology>
    </subcellularLocation>
    <subcellularLocation>
        <location evidence="20">Membrane</location>
        <topology evidence="20">Single-pass type I membrane protein</topology>
    </subcellularLocation>
    <subcellularLocation>
        <location evidence="3">Recycling endosome</location>
    </subcellularLocation>
</comment>
<dbReference type="RefSeq" id="XP_014471149.1">
    <property type="nucleotide sequence ID" value="XM_014615663.1"/>
</dbReference>
<keyword evidence="11 20" id="KW-0472">Membrane</keyword>
<dbReference type="Pfam" id="PF21222">
    <property type="entry name" value="Lamp2_2nd"/>
    <property type="match status" value="1"/>
</dbReference>
<evidence type="ECO:0000256" key="7">
    <source>
        <dbReference type="ARBA" id="ARBA00022729"/>
    </source>
</evidence>
<evidence type="ECO:0000256" key="12">
    <source>
        <dbReference type="ARBA" id="ARBA00023180"/>
    </source>
</evidence>
<evidence type="ECO:0000256" key="1">
    <source>
        <dbReference type="ARBA" id="ARBA00004151"/>
    </source>
</evidence>
<dbReference type="GO" id="GO:0031902">
    <property type="term" value="C:late endosome membrane"/>
    <property type="evidence" value="ECO:0007669"/>
    <property type="project" value="TreeGrafter"/>
</dbReference>
<reference evidence="27" key="1">
    <citation type="submission" date="2025-08" db="UniProtKB">
        <authorList>
            <consortium name="RefSeq"/>
        </authorList>
    </citation>
    <scope>IDENTIFICATION</scope>
</reference>
<evidence type="ECO:0000313" key="26">
    <source>
        <dbReference type="Proteomes" id="UP000515204"/>
    </source>
</evidence>
<evidence type="ECO:0000256" key="13">
    <source>
        <dbReference type="ARBA" id="ARBA00023273"/>
    </source>
</evidence>
<dbReference type="KEGG" id="dqu:106742568"/>
<dbReference type="InterPro" id="IPR048524">
    <property type="entry name" value="Lamp2-like_TM"/>
</dbReference>
<feature type="compositionally biased region" description="Polar residues" evidence="21">
    <location>
        <begin position="21"/>
        <end position="32"/>
    </location>
</feature>
<keyword evidence="9 22" id="KW-1133">Transmembrane helix</keyword>
<evidence type="ECO:0000256" key="3">
    <source>
        <dbReference type="ARBA" id="ARBA00004172"/>
    </source>
</evidence>
<dbReference type="GO" id="GO:0005886">
    <property type="term" value="C:plasma membrane"/>
    <property type="evidence" value="ECO:0007669"/>
    <property type="project" value="UniProtKB-SubCell"/>
</dbReference>
<evidence type="ECO:0000256" key="16">
    <source>
        <dbReference type="ARBA" id="ARBA00053950"/>
    </source>
</evidence>
<dbReference type="PANTHER" id="PTHR11506">
    <property type="entry name" value="LYSOSOME-ASSOCIATED MEMBRANE GLYCOPROTEIN"/>
    <property type="match status" value="1"/>
</dbReference>
<evidence type="ECO:0000256" key="15">
    <source>
        <dbReference type="ARBA" id="ARBA00029428"/>
    </source>
</evidence>
<feature type="region of interest" description="Disordered" evidence="21">
    <location>
        <begin position="21"/>
        <end position="143"/>
    </location>
</feature>
<evidence type="ECO:0000313" key="27">
    <source>
        <dbReference type="RefSeq" id="XP_014471149.1"/>
    </source>
</evidence>
<evidence type="ECO:0000256" key="14">
    <source>
        <dbReference type="ARBA" id="ARBA00023329"/>
    </source>
</evidence>
<dbReference type="AlphaFoldDB" id="A0A6P3WZS7"/>
<feature type="compositionally biased region" description="Low complexity" evidence="21">
    <location>
        <begin position="84"/>
        <end position="131"/>
    </location>
</feature>
<keyword evidence="8" id="KW-0967">Endosome</keyword>
<evidence type="ECO:0000259" key="24">
    <source>
        <dbReference type="Pfam" id="PF01299"/>
    </source>
</evidence>
<dbReference type="CTD" id="3916"/>
<keyword evidence="12" id="KW-0325">Glycoprotein</keyword>
<evidence type="ECO:0000256" key="9">
    <source>
        <dbReference type="ARBA" id="ARBA00022989"/>
    </source>
</evidence>
<dbReference type="PRINTS" id="PR00336">
    <property type="entry name" value="LYSASSOCTDMP"/>
</dbReference>
<evidence type="ECO:0000256" key="10">
    <source>
        <dbReference type="ARBA" id="ARBA00023018"/>
    </source>
</evidence>
<accession>A0A6P3WZS7</accession>
<evidence type="ECO:0000259" key="25">
    <source>
        <dbReference type="Pfam" id="PF21222"/>
    </source>
</evidence>
<evidence type="ECO:0000256" key="22">
    <source>
        <dbReference type="SAM" id="Phobius"/>
    </source>
</evidence>
<sequence>MLKPLLLLCWTAIFVSAGDQKTNGTSGATVFSPQERATVEPLIDTKSTTIPSSAHVPSESDADKPKVSLLSTSDEKTPDSTTEVISVTPPTTKSTTMSTTSTTPSSTTPSSTTPSSTTTIPTTVPSNITTPAPTPVPPPKTKKWTVKQNDTLCIIVQMAAQFDFSYTVNNTTIQKTIDVPSNSNATGTCGNTEQNIMVSWYTQNDSRQLNNFTLHFVKNETIKLYSLHHFEISLAPEEFPADKWNKTVTLVHMVPQYETRLSDSYRCLKEQKLDLHVNGVNETVGHLTVSNLQFQAFRTDNKTIFGLAKDCAFDTPDIVPITVGCALAGLVVIVLIAYLVGRRRSQARGYLSM</sequence>
<keyword evidence="10" id="KW-0770">Synapse</keyword>
<protein>
    <recommendedName>
        <fullName evidence="18">Lysosome-associated membrane glycoprotein 5</fullName>
    </recommendedName>
    <alternativeName>
        <fullName evidence="19">Lysosome-associated membrane protein 5</fullName>
    </alternativeName>
</protein>
<feature type="chain" id="PRO_5028230001" description="Lysosome-associated membrane glycoprotein 5" evidence="23">
    <location>
        <begin position="18"/>
        <end position="353"/>
    </location>
</feature>
<keyword evidence="14" id="KW-0968">Cytoplasmic vesicle</keyword>
<dbReference type="CDD" id="cd12087">
    <property type="entry name" value="TM_EGFR-like"/>
    <property type="match status" value="1"/>
</dbReference>
<evidence type="ECO:0000256" key="6">
    <source>
        <dbReference type="ARBA" id="ARBA00022692"/>
    </source>
</evidence>
<feature type="transmembrane region" description="Helical" evidence="22">
    <location>
        <begin position="318"/>
        <end position="340"/>
    </location>
</feature>
<evidence type="ECO:0000256" key="23">
    <source>
        <dbReference type="SAM" id="SignalP"/>
    </source>
</evidence>
<evidence type="ECO:0000256" key="2">
    <source>
        <dbReference type="ARBA" id="ARBA00004158"/>
    </source>
</evidence>
<evidence type="ECO:0000256" key="21">
    <source>
        <dbReference type="SAM" id="MobiDB-lite"/>
    </source>
</evidence>
<dbReference type="GO" id="GO:0072594">
    <property type="term" value="P:establishment of protein localization to organelle"/>
    <property type="evidence" value="ECO:0007669"/>
    <property type="project" value="TreeGrafter"/>
</dbReference>
<comment type="function">
    <text evidence="16">Plays a role in short-term synaptic plasticity in a subset of GABAergic neurons in the brain.</text>
</comment>
<evidence type="ECO:0000256" key="20">
    <source>
        <dbReference type="PROSITE-ProRule" id="PRU00740"/>
    </source>
</evidence>
<dbReference type="InterPro" id="IPR048528">
    <property type="entry name" value="Lamp2-like_luminal"/>
</dbReference>
<dbReference type="PANTHER" id="PTHR11506:SF35">
    <property type="entry name" value="LYSOSOME-ASSOCIATED MEMBRANE GLYCOPROTEIN 5"/>
    <property type="match status" value="1"/>
</dbReference>
<evidence type="ECO:0000256" key="11">
    <source>
        <dbReference type="ARBA" id="ARBA00023136"/>
    </source>
</evidence>
<name>A0A6P3WZS7_DINQU</name>
<dbReference type="InterPro" id="IPR002000">
    <property type="entry name" value="Lysosome-assoc_membr_glycop"/>
</dbReference>
<dbReference type="Gene3D" id="2.40.160.110">
    <property type="match status" value="1"/>
</dbReference>
<evidence type="ECO:0000256" key="19">
    <source>
        <dbReference type="ARBA" id="ARBA00076257"/>
    </source>
</evidence>
<organism evidence="26 27">
    <name type="scientific">Dinoponera quadriceps</name>
    <name type="common">South American ant</name>
    <dbReference type="NCBI Taxonomy" id="609295"/>
    <lineage>
        <taxon>Eukaryota</taxon>
        <taxon>Metazoa</taxon>
        <taxon>Ecdysozoa</taxon>
        <taxon>Arthropoda</taxon>
        <taxon>Hexapoda</taxon>
        <taxon>Insecta</taxon>
        <taxon>Pterygota</taxon>
        <taxon>Neoptera</taxon>
        <taxon>Endopterygota</taxon>
        <taxon>Hymenoptera</taxon>
        <taxon>Apocrita</taxon>
        <taxon>Aculeata</taxon>
        <taxon>Formicoidea</taxon>
        <taxon>Formicidae</taxon>
        <taxon>Ponerinae</taxon>
        <taxon>Ponerini</taxon>
        <taxon>Dinoponera</taxon>
    </lineage>
</organism>